<dbReference type="GO" id="GO:0060271">
    <property type="term" value="P:cilium assembly"/>
    <property type="evidence" value="ECO:0007669"/>
    <property type="project" value="TreeGrafter"/>
</dbReference>
<keyword evidence="4" id="KW-0970">Cilium biogenesis/degradation</keyword>
<dbReference type="CTD" id="79867"/>
<dbReference type="Proteomes" id="UP000504632">
    <property type="component" value="Chromosome 14"/>
</dbReference>
<organism evidence="9 10">
    <name type="scientific">Chanos chanos</name>
    <name type="common">Milkfish</name>
    <name type="synonym">Mugil chanos</name>
    <dbReference type="NCBI Taxonomy" id="29144"/>
    <lineage>
        <taxon>Eukaryota</taxon>
        <taxon>Metazoa</taxon>
        <taxon>Chordata</taxon>
        <taxon>Craniata</taxon>
        <taxon>Vertebrata</taxon>
        <taxon>Euteleostomi</taxon>
        <taxon>Actinopterygii</taxon>
        <taxon>Neopterygii</taxon>
        <taxon>Teleostei</taxon>
        <taxon>Ostariophysi</taxon>
        <taxon>Gonorynchiformes</taxon>
        <taxon>Chanidae</taxon>
        <taxon>Chanos</taxon>
    </lineage>
</organism>
<dbReference type="GO" id="GO:0036038">
    <property type="term" value="C:MKS complex"/>
    <property type="evidence" value="ECO:0007669"/>
    <property type="project" value="TreeGrafter"/>
</dbReference>
<evidence type="ECO:0000259" key="7">
    <source>
        <dbReference type="Pfam" id="PF07773"/>
    </source>
</evidence>
<keyword evidence="9" id="KW-1185">Reference proteome</keyword>
<dbReference type="GeneID" id="115827818"/>
<evidence type="ECO:0000313" key="9">
    <source>
        <dbReference type="Proteomes" id="UP000504632"/>
    </source>
</evidence>
<protein>
    <submittedName>
        <fullName evidence="10">Tectonic-2</fullName>
    </submittedName>
</protein>
<keyword evidence="6" id="KW-0812">Transmembrane</keyword>
<evidence type="ECO:0000256" key="4">
    <source>
        <dbReference type="ARBA" id="ARBA00022794"/>
    </source>
</evidence>
<dbReference type="OrthoDB" id="9282501at2759"/>
<name>A0A6J2WTL7_CHACN</name>
<dbReference type="InterPro" id="IPR057724">
    <property type="entry name" value="TCTN1-3_N"/>
</dbReference>
<evidence type="ECO:0000256" key="6">
    <source>
        <dbReference type="SAM" id="Phobius"/>
    </source>
</evidence>
<dbReference type="PANTHER" id="PTHR14611:SF6">
    <property type="entry name" value="TECTONIC-2"/>
    <property type="match status" value="1"/>
</dbReference>
<comment type="subunit">
    <text evidence="2">Part of the tectonic-like complex (also named B9 complex).</text>
</comment>
<feature type="domain" description="Tectonic-1-3" evidence="7">
    <location>
        <begin position="441"/>
        <end position="576"/>
    </location>
</feature>
<dbReference type="InParanoid" id="A0A6J2WTL7"/>
<gene>
    <name evidence="10" type="primary">tctn2</name>
</gene>
<dbReference type="GO" id="GO:1904491">
    <property type="term" value="P:protein localization to ciliary transition zone"/>
    <property type="evidence" value="ECO:0007669"/>
    <property type="project" value="TreeGrafter"/>
</dbReference>
<keyword evidence="6" id="KW-0472">Membrane</keyword>
<evidence type="ECO:0000256" key="2">
    <source>
        <dbReference type="ARBA" id="ARBA00011495"/>
    </source>
</evidence>
<dbReference type="Pfam" id="PF07773">
    <property type="entry name" value="TCTN_DUF1619"/>
    <property type="match status" value="2"/>
</dbReference>
<dbReference type="InterPro" id="IPR040354">
    <property type="entry name" value="TCTN1-3"/>
</dbReference>
<keyword evidence="5" id="KW-0325">Glycoprotein</keyword>
<sequence>MAKTPSALRFSVSCQFWCAAALLLSTTVLCNVVFQPSFLVASGPKVSAFLLGNASGISLILSPLTPINATEGLPPPSCEPENETRWLLSRETVGPTETRLQLVLNRSLALCGNETDCCPQTLCVYETLRVSACLDGLPQASLLVQARIYAQILPSGPVSGNKTVVPNQVFQPLGVCPCDLSRGVCDVRCCCDQDCSPELLWLFEEQCLPGPFGGYVTPVPEFQCSAQASANAPDWFPFLCVTSPSDNSPFLGIFYQGDTITPQLGPSFQSPEFTAPVLTNNYRQGAPIFTVDDRYFTIPQRSLIGQCVADAPVAFLEDFEAECVTHLQACPSELPELTVSVRDGLGGVITVNVVEEVTSDPKEFLSPVYEITSSDPTAERQECVRVTVSLRYTLYWRDNGLTGITAVRTTANITQNPTMFLTQRFSAVYVNGNLTFQPHSGHRGYVEGRPVIGGFTDSETGVIQAATVSLWKPAGDGVCQSGSVRPVVFRVNATSGCLFPVSLQNITQCSQLRDTVRTLISELVTATLVARTGNPDVTSQVDWISVTRVAQNSSLSVGVATGVCTGVPAHLHIHIRSLVLPTVGGATRRLIESVEVSQRVSTWHLVCGGGGTDPCVNLDVTQFFPVTSSVTFTDRPLYSPPPRTRFQINFTEYDCERNDVCWPELAFPLTRYYTGEPYSQSLAKGLILVFFFIAASVLGSPWRQIRQAWRSSRA</sequence>
<dbReference type="RefSeq" id="XP_030647586.1">
    <property type="nucleotide sequence ID" value="XM_030791726.1"/>
</dbReference>
<evidence type="ECO:0000313" key="10">
    <source>
        <dbReference type="RefSeq" id="XP_030647586.1"/>
    </source>
</evidence>
<dbReference type="FunCoup" id="A0A6J2WTL7">
    <property type="interactions" value="1173"/>
</dbReference>
<evidence type="ECO:0000256" key="1">
    <source>
        <dbReference type="ARBA" id="ARBA00007633"/>
    </source>
</evidence>
<evidence type="ECO:0000256" key="5">
    <source>
        <dbReference type="ARBA" id="ARBA00023180"/>
    </source>
</evidence>
<comment type="similarity">
    <text evidence="1">Belongs to the tectonic family.</text>
</comment>
<evidence type="ECO:0000256" key="3">
    <source>
        <dbReference type="ARBA" id="ARBA00022729"/>
    </source>
</evidence>
<proteinExistence type="inferred from homology"/>
<dbReference type="PANTHER" id="PTHR14611">
    <property type="entry name" value="TECTONIC FAMILY MEMBER"/>
    <property type="match status" value="1"/>
</dbReference>
<reference evidence="10" key="1">
    <citation type="submission" date="2025-08" db="UniProtKB">
        <authorList>
            <consortium name="RefSeq"/>
        </authorList>
    </citation>
    <scope>IDENTIFICATION</scope>
</reference>
<accession>A0A6J2WTL7</accession>
<dbReference type="Pfam" id="PF25752">
    <property type="entry name" value="DUF1619_N"/>
    <property type="match status" value="1"/>
</dbReference>
<feature type="domain" description="Tectonic-1-3 N-terminal" evidence="8">
    <location>
        <begin position="158"/>
        <end position="258"/>
    </location>
</feature>
<feature type="domain" description="Tectonic-1-3" evidence="7">
    <location>
        <begin position="281"/>
        <end position="426"/>
    </location>
</feature>
<keyword evidence="3" id="KW-0732">Signal</keyword>
<dbReference type="GO" id="GO:0007224">
    <property type="term" value="P:smoothened signaling pathway"/>
    <property type="evidence" value="ECO:0007669"/>
    <property type="project" value="TreeGrafter"/>
</dbReference>
<dbReference type="InterPro" id="IPR011677">
    <property type="entry name" value="TCTN1-3_dom"/>
</dbReference>
<evidence type="ECO:0000259" key="8">
    <source>
        <dbReference type="Pfam" id="PF25752"/>
    </source>
</evidence>
<feature type="transmembrane region" description="Helical" evidence="6">
    <location>
        <begin position="682"/>
        <end position="702"/>
    </location>
</feature>
<dbReference type="AlphaFoldDB" id="A0A6J2WTL7"/>
<keyword evidence="6" id="KW-1133">Transmembrane helix</keyword>